<dbReference type="Proteomes" id="UP000030185">
    <property type="component" value="Unassembled WGS sequence"/>
</dbReference>
<reference evidence="5 6" key="1">
    <citation type="submission" date="2014-09" db="EMBL/GenBank/DDBJ databases">
        <title>Sporocytophaga myxococcoides PG-01 genome sequencing.</title>
        <authorList>
            <person name="Liu L."/>
            <person name="Gao P.J."/>
            <person name="Chen G.J."/>
            <person name="Wang L.S."/>
        </authorList>
    </citation>
    <scope>NUCLEOTIDE SEQUENCE [LARGE SCALE GENOMIC DNA]</scope>
    <source>
        <strain evidence="5 6">PG-01</strain>
    </source>
</reference>
<evidence type="ECO:0000256" key="2">
    <source>
        <dbReference type="ARBA" id="ARBA00023125"/>
    </source>
</evidence>
<dbReference type="InterPro" id="IPR003313">
    <property type="entry name" value="AraC-bd"/>
</dbReference>
<organism evidence="5 6">
    <name type="scientific">Sporocytophaga myxococcoides</name>
    <dbReference type="NCBI Taxonomy" id="153721"/>
    <lineage>
        <taxon>Bacteria</taxon>
        <taxon>Pseudomonadati</taxon>
        <taxon>Bacteroidota</taxon>
        <taxon>Cytophagia</taxon>
        <taxon>Cytophagales</taxon>
        <taxon>Cytophagaceae</taxon>
        <taxon>Sporocytophaga</taxon>
    </lineage>
</organism>
<keyword evidence="1" id="KW-0805">Transcription regulation</keyword>
<proteinExistence type="predicted"/>
<dbReference type="Gene3D" id="1.10.10.60">
    <property type="entry name" value="Homeodomain-like"/>
    <property type="match status" value="1"/>
</dbReference>
<dbReference type="SMART" id="SM00342">
    <property type="entry name" value="HTH_ARAC"/>
    <property type="match status" value="1"/>
</dbReference>
<name>A0A098LIX8_9BACT</name>
<comment type="caution">
    <text evidence="5">The sequence shown here is derived from an EMBL/GenBank/DDBJ whole genome shotgun (WGS) entry which is preliminary data.</text>
</comment>
<keyword evidence="3" id="KW-0804">Transcription</keyword>
<dbReference type="GO" id="GO:0043565">
    <property type="term" value="F:sequence-specific DNA binding"/>
    <property type="evidence" value="ECO:0007669"/>
    <property type="project" value="InterPro"/>
</dbReference>
<keyword evidence="2" id="KW-0238">DNA-binding</keyword>
<dbReference type="Pfam" id="PF02311">
    <property type="entry name" value="AraC_binding"/>
    <property type="match status" value="1"/>
</dbReference>
<dbReference type="InterPro" id="IPR018060">
    <property type="entry name" value="HTH_AraC"/>
</dbReference>
<evidence type="ECO:0000256" key="3">
    <source>
        <dbReference type="ARBA" id="ARBA00023163"/>
    </source>
</evidence>
<evidence type="ECO:0000259" key="4">
    <source>
        <dbReference type="PROSITE" id="PS01124"/>
    </source>
</evidence>
<dbReference type="PANTHER" id="PTHR43280:SF32">
    <property type="entry name" value="TRANSCRIPTIONAL REGULATORY PROTEIN"/>
    <property type="match status" value="1"/>
</dbReference>
<dbReference type="PANTHER" id="PTHR43280">
    <property type="entry name" value="ARAC-FAMILY TRANSCRIPTIONAL REGULATOR"/>
    <property type="match status" value="1"/>
</dbReference>
<evidence type="ECO:0000313" key="5">
    <source>
        <dbReference type="EMBL" id="GAL86414.1"/>
    </source>
</evidence>
<dbReference type="PROSITE" id="PS01124">
    <property type="entry name" value="HTH_ARAC_FAMILY_2"/>
    <property type="match status" value="1"/>
</dbReference>
<sequence>MNAVGQFSIRKITDVLNGRDIVHDLHKHDFFLILLLEKAEGSHEIDFTKHQLHNHDIFILRPGQVHTLSMKSKSRGYIMEFDPVFYQPSNKLADQRFKKAIGKNYCKIKKNNFDKLESILSSIFIEFNKKQEDYNDAIKIYLELFFIEYLRQSANEKRASKTENLYIQDKFEELMSLLEENICSKKNASQYAELLNLSLYQLNFITKSSVGKSVSILINEQIILEAKRYLLATTNQIKEIADHIGYEDVSYFIRFFKKQTGYTPDAFRQNFK</sequence>
<dbReference type="eggNOG" id="COG2207">
    <property type="taxonomic scope" value="Bacteria"/>
</dbReference>
<dbReference type="GO" id="GO:0003700">
    <property type="term" value="F:DNA-binding transcription factor activity"/>
    <property type="evidence" value="ECO:0007669"/>
    <property type="project" value="InterPro"/>
</dbReference>
<dbReference type="InterPro" id="IPR009057">
    <property type="entry name" value="Homeodomain-like_sf"/>
</dbReference>
<dbReference type="STRING" id="153721.MYP_3643"/>
<dbReference type="EMBL" id="BBLT01000008">
    <property type="protein sequence ID" value="GAL86414.1"/>
    <property type="molecule type" value="Genomic_DNA"/>
</dbReference>
<dbReference type="SUPFAM" id="SSF46689">
    <property type="entry name" value="Homeodomain-like"/>
    <property type="match status" value="1"/>
</dbReference>
<dbReference type="PRINTS" id="PR00032">
    <property type="entry name" value="HTHARAC"/>
</dbReference>
<feature type="domain" description="HTH araC/xylS-type" evidence="4">
    <location>
        <begin position="172"/>
        <end position="270"/>
    </location>
</feature>
<gene>
    <name evidence="5" type="ORF">MYP_3643</name>
</gene>
<accession>A0A098LIX8</accession>
<dbReference type="Pfam" id="PF12833">
    <property type="entry name" value="HTH_18"/>
    <property type="match status" value="1"/>
</dbReference>
<dbReference type="InterPro" id="IPR020449">
    <property type="entry name" value="Tscrpt_reg_AraC-type_HTH"/>
</dbReference>
<evidence type="ECO:0000256" key="1">
    <source>
        <dbReference type="ARBA" id="ARBA00023015"/>
    </source>
</evidence>
<protein>
    <submittedName>
        <fullName evidence="5">AraC family transcriptional regulator</fullName>
    </submittedName>
</protein>
<keyword evidence="6" id="KW-1185">Reference proteome</keyword>
<dbReference type="SUPFAM" id="SSF51215">
    <property type="entry name" value="Regulatory protein AraC"/>
    <property type="match status" value="1"/>
</dbReference>
<dbReference type="InterPro" id="IPR037923">
    <property type="entry name" value="HTH-like"/>
</dbReference>
<dbReference type="AlphaFoldDB" id="A0A098LIX8"/>
<evidence type="ECO:0000313" key="6">
    <source>
        <dbReference type="Proteomes" id="UP000030185"/>
    </source>
</evidence>